<protein>
    <submittedName>
        <fullName evidence="3">TOP6B</fullName>
    </submittedName>
</protein>
<dbReference type="PANTHER" id="PTHR48444:SF1">
    <property type="entry name" value="DNA TOPOISOMERASE 6 SUBUNIT B"/>
    <property type="match status" value="1"/>
</dbReference>
<evidence type="ECO:0000313" key="3">
    <source>
        <dbReference type="EMBL" id="JAD15190.1"/>
    </source>
</evidence>
<dbReference type="Gene3D" id="1.10.8.50">
    <property type="match status" value="1"/>
</dbReference>
<dbReference type="SUPFAM" id="SSF54211">
    <property type="entry name" value="Ribosomal protein S5 domain 2-like"/>
    <property type="match status" value="1"/>
</dbReference>
<organism evidence="3">
    <name type="scientific">Arundo donax</name>
    <name type="common">Giant reed</name>
    <name type="synonym">Donax arundinaceus</name>
    <dbReference type="NCBI Taxonomy" id="35708"/>
    <lineage>
        <taxon>Eukaryota</taxon>
        <taxon>Viridiplantae</taxon>
        <taxon>Streptophyta</taxon>
        <taxon>Embryophyta</taxon>
        <taxon>Tracheophyta</taxon>
        <taxon>Spermatophyta</taxon>
        <taxon>Magnoliopsida</taxon>
        <taxon>Liliopsida</taxon>
        <taxon>Poales</taxon>
        <taxon>Poaceae</taxon>
        <taxon>PACMAD clade</taxon>
        <taxon>Arundinoideae</taxon>
        <taxon>Arundineae</taxon>
        <taxon>Arundo</taxon>
    </lineage>
</organism>
<evidence type="ECO:0000259" key="2">
    <source>
        <dbReference type="Pfam" id="PF09239"/>
    </source>
</evidence>
<name>A0A0A8XRA7_ARUDO</name>
<feature type="region of interest" description="Disordered" evidence="1">
    <location>
        <begin position="278"/>
        <end position="297"/>
    </location>
</feature>
<dbReference type="GO" id="GO:0006265">
    <property type="term" value="P:DNA topological change"/>
    <property type="evidence" value="ECO:0007669"/>
    <property type="project" value="InterPro"/>
</dbReference>
<dbReference type="GO" id="GO:0003918">
    <property type="term" value="F:DNA topoisomerase type II (double strand cut, ATP-hydrolyzing) activity"/>
    <property type="evidence" value="ECO:0007669"/>
    <property type="project" value="InterPro"/>
</dbReference>
<dbReference type="PANTHER" id="PTHR48444">
    <property type="entry name" value="DNA TOPOISOMERASE 6 SUBUNIT B"/>
    <property type="match status" value="1"/>
</dbReference>
<dbReference type="EMBL" id="GBRH01282705">
    <property type="protein sequence ID" value="JAD15190.1"/>
    <property type="molecule type" value="Transcribed_RNA"/>
</dbReference>
<proteinExistence type="predicted"/>
<evidence type="ECO:0000256" key="1">
    <source>
        <dbReference type="SAM" id="MobiDB-lite"/>
    </source>
</evidence>
<dbReference type="InterPro" id="IPR015320">
    <property type="entry name" value="TopoVI_B_transducer"/>
</dbReference>
<dbReference type="Gene3D" id="3.30.230.10">
    <property type="match status" value="1"/>
</dbReference>
<dbReference type="GO" id="GO:0003677">
    <property type="term" value="F:DNA binding"/>
    <property type="evidence" value="ECO:0007669"/>
    <property type="project" value="InterPro"/>
</dbReference>
<dbReference type="AlphaFoldDB" id="A0A0A8XRA7"/>
<dbReference type="Pfam" id="PF09239">
    <property type="entry name" value="Topo-VIb_trans"/>
    <property type="match status" value="1"/>
</dbReference>
<accession>A0A0A8XRA7</accession>
<reference evidence="3" key="2">
    <citation type="journal article" date="2015" name="Data Brief">
        <title>Shoot transcriptome of the giant reed, Arundo donax.</title>
        <authorList>
            <person name="Barrero R.A."/>
            <person name="Guerrero F.D."/>
            <person name="Moolhuijzen P."/>
            <person name="Goolsby J.A."/>
            <person name="Tidwell J."/>
            <person name="Bellgard S.E."/>
            <person name="Bellgard M.I."/>
        </authorList>
    </citation>
    <scope>NUCLEOTIDE SEQUENCE</scope>
    <source>
        <tissue evidence="3">Shoot tissue taken approximately 20 cm above the soil surface</tissue>
    </source>
</reference>
<dbReference type="InterPro" id="IPR020568">
    <property type="entry name" value="Ribosomal_Su5_D2-typ_SF"/>
</dbReference>
<feature type="domain" description="DNA topoisomerase VI subunit B transducer" evidence="2">
    <location>
        <begin position="88"/>
        <end position="238"/>
    </location>
</feature>
<dbReference type="InterPro" id="IPR014721">
    <property type="entry name" value="Ribsml_uS5_D2-typ_fold_subgr"/>
</dbReference>
<sequence length="313" mass="35274">MLARFHPSTIDHETLKKGMQCSEQGTIMPFLTNDFMHIGATEASDIIRKMKLCSGSDTELINITRDERSQLHKILMGYKHDCSGEVSSEGLSPIGDYFRSSIRQYVGDATILSKLSTRATAYMGHPFVVEALITIAANKMKKGLNIYRFANRAPLVLEERSDLITSVAKHHIQWGKYSISLEKIPVGIFVSLVGTKIPFNNILKEYLCNAEVIETTIKEALITCCEDLRPKMVDQEEVSRKLDHLATFHIEGVRNVRKDIDEDALKTIFRSILKQGKVTPQDDEGGADASQAPPADLELEMIKDTWNRVYERQ</sequence>
<reference evidence="3" key="1">
    <citation type="submission" date="2014-09" db="EMBL/GenBank/DDBJ databases">
        <authorList>
            <person name="Magalhaes I.L.F."/>
            <person name="Oliveira U."/>
            <person name="Santos F.R."/>
            <person name="Vidigal T.H.D.A."/>
            <person name="Brescovit A.D."/>
            <person name="Santos A.J."/>
        </authorList>
    </citation>
    <scope>NUCLEOTIDE SEQUENCE</scope>
    <source>
        <tissue evidence="3">Shoot tissue taken approximately 20 cm above the soil surface</tissue>
    </source>
</reference>